<keyword evidence="3" id="KW-1185">Reference proteome</keyword>
<feature type="region of interest" description="Disordered" evidence="1">
    <location>
        <begin position="211"/>
        <end position="262"/>
    </location>
</feature>
<accession>A0AAD4V7R6</accession>
<sequence>MEMRIAAGEKLGYLTGDTPQPSKLSSTYSKWCTENFQVKGWLIDSMSPDLMSRFILLSTAKEIWDAVKKTYFDGGDETFLFDLNKRAFTIKQNDAPTKLDRLSVHLFLAGLDPQFDQVPGEILRKEPKLDLDQIFAYVRREAQQRLTITSTPDTAVLATQCPQGPPTSTTGASQTQVTSSHPERKCTHCGGSKHTRDGCYELIGYPDWWDHSKAPRKNRGKSLDTSSDSAPVSPAVQTAPAPASTSVVTTGHPQQQDDWLWY</sequence>
<evidence type="ECO:0000256" key="1">
    <source>
        <dbReference type="SAM" id="MobiDB-lite"/>
    </source>
</evidence>
<dbReference type="PANTHER" id="PTHR34222:SF43">
    <property type="entry name" value="RETROTRANSPOSON GAG DOMAIN-CONTAINING PROTEIN"/>
    <property type="match status" value="1"/>
</dbReference>
<feature type="region of interest" description="Disordered" evidence="1">
    <location>
        <begin position="157"/>
        <end position="192"/>
    </location>
</feature>
<evidence type="ECO:0000313" key="2">
    <source>
        <dbReference type="EMBL" id="KAI5319406.1"/>
    </source>
</evidence>
<evidence type="ECO:0008006" key="4">
    <source>
        <dbReference type="Google" id="ProtNLM"/>
    </source>
</evidence>
<feature type="compositionally biased region" description="Polar residues" evidence="1">
    <location>
        <begin position="243"/>
        <end position="262"/>
    </location>
</feature>
<dbReference type="Proteomes" id="UP001054821">
    <property type="component" value="Chromosome 7"/>
</dbReference>
<comment type="caution">
    <text evidence="2">The sequence shown here is derived from an EMBL/GenBank/DDBJ whole genome shotgun (WGS) entry which is preliminary data.</text>
</comment>
<organism evidence="2 3">
    <name type="scientific">Prunus dulcis</name>
    <name type="common">Almond</name>
    <name type="synonym">Amygdalus dulcis</name>
    <dbReference type="NCBI Taxonomy" id="3755"/>
    <lineage>
        <taxon>Eukaryota</taxon>
        <taxon>Viridiplantae</taxon>
        <taxon>Streptophyta</taxon>
        <taxon>Embryophyta</taxon>
        <taxon>Tracheophyta</taxon>
        <taxon>Spermatophyta</taxon>
        <taxon>Magnoliopsida</taxon>
        <taxon>eudicotyledons</taxon>
        <taxon>Gunneridae</taxon>
        <taxon>Pentapetalae</taxon>
        <taxon>rosids</taxon>
        <taxon>fabids</taxon>
        <taxon>Rosales</taxon>
        <taxon>Rosaceae</taxon>
        <taxon>Amygdaloideae</taxon>
        <taxon>Amygdaleae</taxon>
        <taxon>Prunus</taxon>
    </lineage>
</organism>
<dbReference type="EMBL" id="JAJFAZ020000007">
    <property type="protein sequence ID" value="KAI5319406.1"/>
    <property type="molecule type" value="Genomic_DNA"/>
</dbReference>
<dbReference type="AlphaFoldDB" id="A0AAD4V7R6"/>
<proteinExistence type="predicted"/>
<name>A0AAD4V7R6_PRUDU</name>
<dbReference type="PANTHER" id="PTHR34222">
    <property type="entry name" value="GAG_PRE-INTEGRS DOMAIN-CONTAINING PROTEIN"/>
    <property type="match status" value="1"/>
</dbReference>
<protein>
    <recommendedName>
        <fullName evidence="4">Transposable element protein</fullName>
    </recommendedName>
</protein>
<evidence type="ECO:0000313" key="3">
    <source>
        <dbReference type="Proteomes" id="UP001054821"/>
    </source>
</evidence>
<gene>
    <name evidence="2" type="ORF">L3X38_039114</name>
</gene>
<feature type="compositionally biased region" description="Polar residues" evidence="1">
    <location>
        <begin position="160"/>
        <end position="180"/>
    </location>
</feature>
<reference evidence="2 3" key="1">
    <citation type="journal article" date="2022" name="G3 (Bethesda)">
        <title>Whole-genome sequence and methylome profiling of the almond [Prunus dulcis (Mill.) D.A. Webb] cultivar 'Nonpareil'.</title>
        <authorList>
            <person name="D'Amico-Willman K.M."/>
            <person name="Ouma W.Z."/>
            <person name="Meulia T."/>
            <person name="Sideli G.M."/>
            <person name="Gradziel T.M."/>
            <person name="Fresnedo-Ramirez J."/>
        </authorList>
    </citation>
    <scope>NUCLEOTIDE SEQUENCE [LARGE SCALE GENOMIC DNA]</scope>
    <source>
        <strain evidence="2">Clone GOH B32 T37-40</strain>
    </source>
</reference>